<organism evidence="1">
    <name type="scientific">marine metagenome</name>
    <dbReference type="NCBI Taxonomy" id="408172"/>
    <lineage>
        <taxon>unclassified sequences</taxon>
        <taxon>metagenomes</taxon>
        <taxon>ecological metagenomes</taxon>
    </lineage>
</organism>
<accession>A0A382NUD4</accession>
<dbReference type="EMBL" id="UINC01102019">
    <property type="protein sequence ID" value="SVC63312.1"/>
    <property type="molecule type" value="Genomic_DNA"/>
</dbReference>
<dbReference type="AlphaFoldDB" id="A0A382NUD4"/>
<evidence type="ECO:0000313" key="1">
    <source>
        <dbReference type="EMBL" id="SVC63312.1"/>
    </source>
</evidence>
<sequence>MVIALLSSCTHYDVETADTPANRKGFESHFGFAPDNAVTNVYYYTDELGADVRFQLSFQCPKATADKIIAKLSLKSVPPDKAESLLDPRDDLPWWKPDSIDNRDLWIKEKENEYHWQLWYSDKDGKAFYLEYSL</sequence>
<name>A0A382NUD4_9ZZZZ</name>
<reference evidence="1" key="1">
    <citation type="submission" date="2018-05" db="EMBL/GenBank/DDBJ databases">
        <authorList>
            <person name="Lanie J.A."/>
            <person name="Ng W.-L."/>
            <person name="Kazmierczak K.M."/>
            <person name="Andrzejewski T.M."/>
            <person name="Davidsen T.M."/>
            <person name="Wayne K.J."/>
            <person name="Tettelin H."/>
            <person name="Glass J.I."/>
            <person name="Rusch D."/>
            <person name="Podicherti R."/>
            <person name="Tsui H.-C.T."/>
            <person name="Winkler M.E."/>
        </authorList>
    </citation>
    <scope>NUCLEOTIDE SEQUENCE</scope>
</reference>
<proteinExistence type="predicted"/>
<gene>
    <name evidence="1" type="ORF">METZ01_LOCUS316166</name>
</gene>
<protein>
    <submittedName>
        <fullName evidence="1">Uncharacterized protein</fullName>
    </submittedName>
</protein>